<evidence type="ECO:0000313" key="2">
    <source>
        <dbReference type="Proteomes" id="UP000017559"/>
    </source>
</evidence>
<gene>
    <name evidence="1" type="ORF">Moror_7842</name>
</gene>
<sequence length="159" mass="18385">MHIPSPEDSAHQVSDLMRATLTTSWSTFFFSALRLSSLACFGLSSDRNAVENGILVGQMMQIIEIKQIEYILEYRVSQIRTSSARGTMTQILSSRRFNRVRYPTPLSMTIRRPRKSHFKPNDLRICSCFPLLVVCTQKITFYAMLYSMYCGMLDEYMLQ</sequence>
<dbReference type="Proteomes" id="UP000017559">
    <property type="component" value="Unassembled WGS sequence"/>
</dbReference>
<protein>
    <submittedName>
        <fullName evidence="1">Uncharacterized protein</fullName>
    </submittedName>
</protein>
<accession>V2WTC1</accession>
<dbReference type="HOGENOM" id="CLU_1661231_0_0_1"/>
<comment type="caution">
    <text evidence="1">The sequence shown here is derived from an EMBL/GenBank/DDBJ whole genome shotgun (WGS) entry which is preliminary data.</text>
</comment>
<organism evidence="1 2">
    <name type="scientific">Moniliophthora roreri (strain MCA 2997)</name>
    <name type="common">Cocoa frosty pod rot fungus</name>
    <name type="synonym">Crinipellis roreri</name>
    <dbReference type="NCBI Taxonomy" id="1381753"/>
    <lineage>
        <taxon>Eukaryota</taxon>
        <taxon>Fungi</taxon>
        <taxon>Dikarya</taxon>
        <taxon>Basidiomycota</taxon>
        <taxon>Agaricomycotina</taxon>
        <taxon>Agaricomycetes</taxon>
        <taxon>Agaricomycetidae</taxon>
        <taxon>Agaricales</taxon>
        <taxon>Marasmiineae</taxon>
        <taxon>Marasmiaceae</taxon>
        <taxon>Moniliophthora</taxon>
    </lineage>
</organism>
<dbReference type="KEGG" id="mrr:Moror_7842"/>
<evidence type="ECO:0000313" key="1">
    <source>
        <dbReference type="EMBL" id="ESK90103.1"/>
    </source>
</evidence>
<reference evidence="1 2" key="1">
    <citation type="journal article" date="2014" name="BMC Genomics">
        <title>Genome and secretome analysis of the hemibiotrophic fungal pathogen, Moniliophthora roreri, which causes frosty pod rot disease of cacao: mechanisms of the biotrophic and necrotrophic phases.</title>
        <authorList>
            <person name="Meinhardt L.W."/>
            <person name="Costa G.G.L."/>
            <person name="Thomazella D.P.T."/>
            <person name="Teixeira P.J.P.L."/>
            <person name="Carazzolle M.F."/>
            <person name="Schuster S.C."/>
            <person name="Carlson J.E."/>
            <person name="Guiltinan M.J."/>
            <person name="Mieczkowski P."/>
            <person name="Farmer A."/>
            <person name="Ramaraj T."/>
            <person name="Crozier J."/>
            <person name="Davis R.E."/>
            <person name="Shao J."/>
            <person name="Melnick R.L."/>
            <person name="Pereira G.A.G."/>
            <person name="Bailey B.A."/>
        </authorList>
    </citation>
    <scope>NUCLEOTIDE SEQUENCE [LARGE SCALE GENOMIC DNA]</scope>
    <source>
        <strain evidence="1 2">MCA 2997</strain>
    </source>
</reference>
<name>V2WTC1_MONRO</name>
<proteinExistence type="predicted"/>
<dbReference type="AlphaFoldDB" id="V2WTC1"/>
<dbReference type="EMBL" id="AWSO01000472">
    <property type="protein sequence ID" value="ESK90103.1"/>
    <property type="molecule type" value="Genomic_DNA"/>
</dbReference>
<keyword evidence="2" id="KW-1185">Reference proteome</keyword>